<keyword evidence="1" id="KW-0812">Transmembrane</keyword>
<dbReference type="Pfam" id="PF11286">
    <property type="entry name" value="DUF3087"/>
    <property type="match status" value="1"/>
</dbReference>
<protein>
    <recommendedName>
        <fullName evidence="4">DUF3087 domain-containing protein</fullName>
    </recommendedName>
</protein>
<reference evidence="2 3" key="1">
    <citation type="submission" date="2016-12" db="EMBL/GenBank/DDBJ databases">
        <authorList>
            <person name="Song W.-J."/>
            <person name="Kurnit D.M."/>
        </authorList>
    </citation>
    <scope>NUCLEOTIDE SEQUENCE [LARGE SCALE GENOMIC DNA]</scope>
    <source>
        <strain evidence="2 3">IMCC3135</strain>
    </source>
</reference>
<keyword evidence="1" id="KW-1133">Transmembrane helix</keyword>
<feature type="transmembrane region" description="Helical" evidence="1">
    <location>
        <begin position="49"/>
        <end position="68"/>
    </location>
</feature>
<dbReference type="RefSeq" id="WP_088918110.1">
    <property type="nucleotide sequence ID" value="NZ_CP018632.1"/>
</dbReference>
<keyword evidence="1" id="KW-0472">Membrane</keyword>
<gene>
    <name evidence="2" type="ORF">IMCC3135_13730</name>
</gene>
<accession>A0A2Z2NS51</accession>
<dbReference type="Proteomes" id="UP000250079">
    <property type="component" value="Chromosome"/>
</dbReference>
<dbReference type="KEGG" id="gai:IMCC3135_13730"/>
<dbReference type="EMBL" id="CP018632">
    <property type="protein sequence ID" value="ASJ72831.1"/>
    <property type="molecule type" value="Genomic_DNA"/>
</dbReference>
<evidence type="ECO:0000313" key="2">
    <source>
        <dbReference type="EMBL" id="ASJ72831.1"/>
    </source>
</evidence>
<dbReference type="OrthoDB" id="6118114at2"/>
<dbReference type="InterPro" id="IPR021438">
    <property type="entry name" value="DUF3087"/>
</dbReference>
<proteinExistence type="predicted"/>
<evidence type="ECO:0008006" key="4">
    <source>
        <dbReference type="Google" id="ProtNLM"/>
    </source>
</evidence>
<name>A0A2Z2NS51_9GAMM</name>
<sequence length="168" mass="19764">MKLRAIDKQRYSKHYKIIFAAIVVQMMIVSIVCSSLLISWFSTPEESHFILNLIGVVLAALIAAYVIYHCRDNAFMNEVVYVWNLKKQLNRIYRKQRKIEPLIEDNNVDAMIIMNFMYKGSRQLYELDDNTITLDNLAAMSRLLDTRMEQHKIKITTDDYHPDLLAQF</sequence>
<feature type="transmembrane region" description="Helical" evidence="1">
    <location>
        <begin position="20"/>
        <end position="43"/>
    </location>
</feature>
<evidence type="ECO:0000313" key="3">
    <source>
        <dbReference type="Proteomes" id="UP000250079"/>
    </source>
</evidence>
<organism evidence="2 3">
    <name type="scientific">Granulosicoccus antarcticus IMCC3135</name>
    <dbReference type="NCBI Taxonomy" id="1192854"/>
    <lineage>
        <taxon>Bacteria</taxon>
        <taxon>Pseudomonadati</taxon>
        <taxon>Pseudomonadota</taxon>
        <taxon>Gammaproteobacteria</taxon>
        <taxon>Chromatiales</taxon>
        <taxon>Granulosicoccaceae</taxon>
        <taxon>Granulosicoccus</taxon>
    </lineage>
</organism>
<evidence type="ECO:0000256" key="1">
    <source>
        <dbReference type="SAM" id="Phobius"/>
    </source>
</evidence>
<dbReference type="AlphaFoldDB" id="A0A2Z2NS51"/>
<keyword evidence="3" id="KW-1185">Reference proteome</keyword>